<dbReference type="InterPro" id="IPR027417">
    <property type="entry name" value="P-loop_NTPase"/>
</dbReference>
<keyword evidence="2 8" id="KW-0808">Transferase</keyword>
<comment type="similarity">
    <text evidence="1 8">Belongs to the cytidylate kinase family. Type 1 subfamily.</text>
</comment>
<comment type="catalytic activity">
    <reaction evidence="7 8">
        <text>CMP + ATP = CDP + ADP</text>
        <dbReference type="Rhea" id="RHEA:11600"/>
        <dbReference type="ChEBI" id="CHEBI:30616"/>
        <dbReference type="ChEBI" id="CHEBI:58069"/>
        <dbReference type="ChEBI" id="CHEBI:60377"/>
        <dbReference type="ChEBI" id="CHEBI:456216"/>
        <dbReference type="EC" id="2.7.4.25"/>
    </reaction>
</comment>
<dbReference type="HAMAP" id="MF_00238">
    <property type="entry name" value="Cytidyl_kinase_type1"/>
    <property type="match status" value="1"/>
</dbReference>
<dbReference type="InterPro" id="IPR011994">
    <property type="entry name" value="Cytidylate_kinase_dom"/>
</dbReference>
<comment type="catalytic activity">
    <reaction evidence="6 8">
        <text>dCMP + ATP = dCDP + ADP</text>
        <dbReference type="Rhea" id="RHEA:25094"/>
        <dbReference type="ChEBI" id="CHEBI:30616"/>
        <dbReference type="ChEBI" id="CHEBI:57566"/>
        <dbReference type="ChEBI" id="CHEBI:58593"/>
        <dbReference type="ChEBI" id="CHEBI:456216"/>
        <dbReference type="EC" id="2.7.4.25"/>
    </reaction>
</comment>
<keyword evidence="5 8" id="KW-0067">ATP-binding</keyword>
<dbReference type="GO" id="GO:0005737">
    <property type="term" value="C:cytoplasm"/>
    <property type="evidence" value="ECO:0007669"/>
    <property type="project" value="UniProtKB-SubCell"/>
</dbReference>
<feature type="domain" description="Cytidylate kinase" evidence="9">
    <location>
        <begin position="11"/>
        <end position="225"/>
    </location>
</feature>
<accession>A0A6J4KCT3</accession>
<dbReference type="Gene3D" id="3.40.50.300">
    <property type="entry name" value="P-loop containing nucleotide triphosphate hydrolases"/>
    <property type="match status" value="1"/>
</dbReference>
<evidence type="ECO:0000256" key="2">
    <source>
        <dbReference type="ARBA" id="ARBA00022679"/>
    </source>
</evidence>
<sequence length="230" mass="24971">MKLDRTDGIIIALDGPAGSGKSSTARAVAERLGYRHLDSGAFYRALTWAALRANIPPERWPELTPDELDRLDVHGAPEGRAYRLTVGGWDVSEAIRTPEVNAHVSRMAAVPAVREWLMDALREAGARGGLVADGRDIGTVVFPEAELKAYLVCEPEERARRRLREQGAGVSEDEVRAEAARLQGRDQIDSGRAVAPLAEAADAVRIDTTRLDFEAQVEAVVKLARERAGG</sequence>
<dbReference type="GO" id="GO:0005524">
    <property type="term" value="F:ATP binding"/>
    <property type="evidence" value="ECO:0007669"/>
    <property type="project" value="UniProtKB-UniRule"/>
</dbReference>
<evidence type="ECO:0000256" key="1">
    <source>
        <dbReference type="ARBA" id="ARBA00009427"/>
    </source>
</evidence>
<dbReference type="CDD" id="cd02020">
    <property type="entry name" value="CMPK"/>
    <property type="match status" value="1"/>
</dbReference>
<protein>
    <recommendedName>
        <fullName evidence="8">Cytidylate kinase</fullName>
        <shortName evidence="8">CK</shortName>
        <ecNumber evidence="8">2.7.4.25</ecNumber>
    </recommendedName>
    <alternativeName>
        <fullName evidence="8">Cytidine monophosphate kinase</fullName>
        <shortName evidence="8">CMP kinase</shortName>
    </alternativeName>
</protein>
<gene>
    <name evidence="8" type="primary">cmk</name>
    <name evidence="10" type="ORF">AVDCRST_MAG68-693</name>
</gene>
<dbReference type="Pfam" id="PF02224">
    <property type="entry name" value="Cytidylate_kin"/>
    <property type="match status" value="1"/>
</dbReference>
<dbReference type="InterPro" id="IPR003136">
    <property type="entry name" value="Cytidylate_kin"/>
</dbReference>
<keyword evidence="4 8" id="KW-0418">Kinase</keyword>
<evidence type="ECO:0000256" key="5">
    <source>
        <dbReference type="ARBA" id="ARBA00022840"/>
    </source>
</evidence>
<dbReference type="NCBIfam" id="TIGR00017">
    <property type="entry name" value="cmk"/>
    <property type="match status" value="1"/>
</dbReference>
<evidence type="ECO:0000256" key="4">
    <source>
        <dbReference type="ARBA" id="ARBA00022777"/>
    </source>
</evidence>
<dbReference type="GO" id="GO:0006220">
    <property type="term" value="P:pyrimidine nucleotide metabolic process"/>
    <property type="evidence" value="ECO:0007669"/>
    <property type="project" value="UniProtKB-UniRule"/>
</dbReference>
<evidence type="ECO:0000256" key="8">
    <source>
        <dbReference type="HAMAP-Rule" id="MF_00238"/>
    </source>
</evidence>
<organism evidence="10">
    <name type="scientific">uncultured Gemmatimonadota bacterium</name>
    <dbReference type="NCBI Taxonomy" id="203437"/>
    <lineage>
        <taxon>Bacteria</taxon>
        <taxon>Pseudomonadati</taxon>
        <taxon>Gemmatimonadota</taxon>
        <taxon>environmental samples</taxon>
    </lineage>
</organism>
<keyword evidence="3 8" id="KW-0547">Nucleotide-binding</keyword>
<keyword evidence="8" id="KW-0963">Cytoplasm</keyword>
<dbReference type="EMBL" id="CADCTW010000031">
    <property type="protein sequence ID" value="CAA9302137.1"/>
    <property type="molecule type" value="Genomic_DNA"/>
</dbReference>
<dbReference type="AlphaFoldDB" id="A0A6J4KCT3"/>
<evidence type="ECO:0000256" key="3">
    <source>
        <dbReference type="ARBA" id="ARBA00022741"/>
    </source>
</evidence>
<proteinExistence type="inferred from homology"/>
<comment type="subcellular location">
    <subcellularLocation>
        <location evidence="8">Cytoplasm</location>
    </subcellularLocation>
</comment>
<evidence type="ECO:0000313" key="10">
    <source>
        <dbReference type="EMBL" id="CAA9302137.1"/>
    </source>
</evidence>
<dbReference type="EC" id="2.7.4.25" evidence="8"/>
<dbReference type="SUPFAM" id="SSF52540">
    <property type="entry name" value="P-loop containing nucleoside triphosphate hydrolases"/>
    <property type="match status" value="1"/>
</dbReference>
<dbReference type="GO" id="GO:0036431">
    <property type="term" value="F:dCMP kinase activity"/>
    <property type="evidence" value="ECO:0007669"/>
    <property type="project" value="InterPro"/>
</dbReference>
<evidence type="ECO:0000256" key="7">
    <source>
        <dbReference type="ARBA" id="ARBA00048478"/>
    </source>
</evidence>
<evidence type="ECO:0000256" key="6">
    <source>
        <dbReference type="ARBA" id="ARBA00047615"/>
    </source>
</evidence>
<reference evidence="10" key="1">
    <citation type="submission" date="2020-02" db="EMBL/GenBank/DDBJ databases">
        <authorList>
            <person name="Meier V. D."/>
        </authorList>
    </citation>
    <scope>NUCLEOTIDE SEQUENCE</scope>
    <source>
        <strain evidence="10">AVDCRST_MAG68</strain>
    </source>
</reference>
<feature type="binding site" evidence="8">
    <location>
        <begin position="15"/>
        <end position="23"/>
    </location>
    <ligand>
        <name>ATP</name>
        <dbReference type="ChEBI" id="CHEBI:30616"/>
    </ligand>
</feature>
<name>A0A6J4KCT3_9BACT</name>
<evidence type="ECO:0000259" key="9">
    <source>
        <dbReference type="Pfam" id="PF02224"/>
    </source>
</evidence>